<evidence type="ECO:0000256" key="1">
    <source>
        <dbReference type="ARBA" id="ARBA00023067"/>
    </source>
</evidence>
<name>A0A846TSK3_9MOLU</name>
<keyword evidence="5" id="KW-1185">Reference proteome</keyword>
<protein>
    <submittedName>
        <fullName evidence="4">HU family DNA-binding protein</fullName>
    </submittedName>
</protein>
<dbReference type="Proteomes" id="UP000584587">
    <property type="component" value="Unassembled WGS sequence"/>
</dbReference>
<accession>A0A846TSK3</accession>
<dbReference type="InterPro" id="IPR010992">
    <property type="entry name" value="IHF-like_DNA-bd_dom_sf"/>
</dbReference>
<keyword evidence="1" id="KW-0226">DNA condensation</keyword>
<dbReference type="RefSeq" id="WP_168104956.1">
    <property type="nucleotide sequence ID" value="NZ_CP051215.1"/>
</dbReference>
<dbReference type="GO" id="GO:0030261">
    <property type="term" value="P:chromosome condensation"/>
    <property type="evidence" value="ECO:0007669"/>
    <property type="project" value="UniProtKB-KW"/>
</dbReference>
<evidence type="ECO:0000313" key="5">
    <source>
        <dbReference type="Proteomes" id="UP000584587"/>
    </source>
</evidence>
<dbReference type="InterPro" id="IPR000119">
    <property type="entry name" value="Hist_DNA-bd"/>
</dbReference>
<dbReference type="CDD" id="cd13831">
    <property type="entry name" value="HU"/>
    <property type="match status" value="1"/>
</dbReference>
<evidence type="ECO:0000313" key="4">
    <source>
        <dbReference type="EMBL" id="NKE38485.1"/>
    </source>
</evidence>
<dbReference type="GO" id="GO:0003677">
    <property type="term" value="F:DNA binding"/>
    <property type="evidence" value="ECO:0007669"/>
    <property type="project" value="UniProtKB-KW"/>
</dbReference>
<dbReference type="GO" id="GO:0030527">
    <property type="term" value="F:structural constituent of chromatin"/>
    <property type="evidence" value="ECO:0007669"/>
    <property type="project" value="InterPro"/>
</dbReference>
<comment type="similarity">
    <text evidence="3">Belongs to the bacterial histone-like protein family.</text>
</comment>
<keyword evidence="2 4" id="KW-0238">DNA-binding</keyword>
<reference evidence="4 5" key="1">
    <citation type="submission" date="2020-04" db="EMBL/GenBank/DDBJ databases">
        <title>Complete genome sequence of Spiroplasma platyhelix ATCC 51748, an insect isolate.</title>
        <authorList>
            <person name="Green E.A."/>
            <person name="Klassen J.L."/>
        </authorList>
    </citation>
    <scope>NUCLEOTIDE SEQUENCE [LARGE SCALE GENOMIC DNA]</scope>
    <source>
        <strain evidence="4 5">PALS-1</strain>
    </source>
</reference>
<evidence type="ECO:0000256" key="2">
    <source>
        <dbReference type="ARBA" id="ARBA00023125"/>
    </source>
</evidence>
<organism evidence="4 5">
    <name type="scientific">Spiroplasma platyhelix PALS-1</name>
    <dbReference type="NCBI Taxonomy" id="1276218"/>
    <lineage>
        <taxon>Bacteria</taxon>
        <taxon>Bacillati</taxon>
        <taxon>Mycoplasmatota</taxon>
        <taxon>Mollicutes</taxon>
        <taxon>Entomoplasmatales</taxon>
        <taxon>Spiroplasmataceae</taxon>
        <taxon>Spiroplasma</taxon>
    </lineage>
</organism>
<dbReference type="PANTHER" id="PTHR33175">
    <property type="entry name" value="DNA-BINDING PROTEIN HU"/>
    <property type="match status" value="1"/>
</dbReference>
<gene>
    <name evidence="4" type="ORF">HER12_01800</name>
</gene>
<dbReference type="AlphaFoldDB" id="A0A846TSK3"/>
<dbReference type="PRINTS" id="PR01727">
    <property type="entry name" value="DNABINDINGHU"/>
</dbReference>
<dbReference type="PANTHER" id="PTHR33175:SF3">
    <property type="entry name" value="DNA-BINDING PROTEIN HU-BETA"/>
    <property type="match status" value="1"/>
</dbReference>
<dbReference type="SMART" id="SM00411">
    <property type="entry name" value="BHL"/>
    <property type="match status" value="1"/>
</dbReference>
<dbReference type="SUPFAM" id="SSF47729">
    <property type="entry name" value="IHF-like DNA-binding proteins"/>
    <property type="match status" value="1"/>
</dbReference>
<dbReference type="EMBL" id="JAAVVK010000001">
    <property type="protein sequence ID" value="NKE38485.1"/>
    <property type="molecule type" value="Genomic_DNA"/>
</dbReference>
<dbReference type="Gene3D" id="4.10.520.10">
    <property type="entry name" value="IHF-like DNA-binding proteins"/>
    <property type="match status" value="1"/>
</dbReference>
<dbReference type="Pfam" id="PF00216">
    <property type="entry name" value="Bac_DNA_binding"/>
    <property type="match status" value="1"/>
</dbReference>
<dbReference type="GO" id="GO:0005829">
    <property type="term" value="C:cytosol"/>
    <property type="evidence" value="ECO:0007669"/>
    <property type="project" value="TreeGrafter"/>
</dbReference>
<proteinExistence type="inferred from homology"/>
<comment type="caution">
    <text evidence="4">The sequence shown here is derived from an EMBL/GenBank/DDBJ whole genome shotgun (WGS) entry which is preliminary data.</text>
</comment>
<evidence type="ECO:0000256" key="3">
    <source>
        <dbReference type="RuleBase" id="RU003939"/>
    </source>
</evidence>
<sequence length="94" mass="10900">MKKNDFFEQTKKELNMTDKQYQEVINKIFSSISDSLIKGENVKIRGFGTFKITNYKARNGRNPKTGESIRIPAKRVIKLNVAKDLKTEVQKFES</sequence>